<evidence type="ECO:0000313" key="3">
    <source>
        <dbReference type="Proteomes" id="UP001141552"/>
    </source>
</evidence>
<gene>
    <name evidence="2" type="ORF">Tsubulata_044105</name>
</gene>
<dbReference type="AlphaFoldDB" id="A0A9Q0JP24"/>
<evidence type="ECO:0000313" key="2">
    <source>
        <dbReference type="EMBL" id="KAJ4848878.1"/>
    </source>
</evidence>
<dbReference type="OrthoDB" id="851808at2759"/>
<name>A0A9Q0JP24_9ROSI</name>
<feature type="region of interest" description="Disordered" evidence="1">
    <location>
        <begin position="50"/>
        <end position="69"/>
    </location>
</feature>
<organism evidence="2 3">
    <name type="scientific">Turnera subulata</name>
    <dbReference type="NCBI Taxonomy" id="218843"/>
    <lineage>
        <taxon>Eukaryota</taxon>
        <taxon>Viridiplantae</taxon>
        <taxon>Streptophyta</taxon>
        <taxon>Embryophyta</taxon>
        <taxon>Tracheophyta</taxon>
        <taxon>Spermatophyta</taxon>
        <taxon>Magnoliopsida</taxon>
        <taxon>eudicotyledons</taxon>
        <taxon>Gunneridae</taxon>
        <taxon>Pentapetalae</taxon>
        <taxon>rosids</taxon>
        <taxon>fabids</taxon>
        <taxon>Malpighiales</taxon>
        <taxon>Passifloraceae</taxon>
        <taxon>Turnera</taxon>
    </lineage>
</organism>
<evidence type="ECO:0000256" key="1">
    <source>
        <dbReference type="SAM" id="MobiDB-lite"/>
    </source>
</evidence>
<reference evidence="2" key="1">
    <citation type="submission" date="2022-02" db="EMBL/GenBank/DDBJ databases">
        <authorList>
            <person name="Henning P.M."/>
            <person name="McCubbin A.G."/>
            <person name="Shore J.S."/>
        </authorList>
    </citation>
    <scope>NUCLEOTIDE SEQUENCE</scope>
    <source>
        <strain evidence="2">F60SS</strain>
        <tissue evidence="2">Leaves</tissue>
    </source>
</reference>
<dbReference type="Proteomes" id="UP001141552">
    <property type="component" value="Unassembled WGS sequence"/>
</dbReference>
<proteinExistence type="predicted"/>
<sequence>MCFKIGYNFKKGKIVRVKECEEDDGEGECKGLLFKEIERWKKQQEMVTQVEASSQPTTISSNCNHSSST</sequence>
<dbReference type="EMBL" id="JAKUCV010000766">
    <property type="protein sequence ID" value="KAJ4848878.1"/>
    <property type="molecule type" value="Genomic_DNA"/>
</dbReference>
<protein>
    <submittedName>
        <fullName evidence="2">Uncharacterized protein</fullName>
    </submittedName>
</protein>
<reference evidence="2" key="2">
    <citation type="journal article" date="2023" name="Plants (Basel)">
        <title>Annotation of the Turnera subulata (Passifloraceae) Draft Genome Reveals the S-Locus Evolved after the Divergence of Turneroideae from Passifloroideae in a Stepwise Manner.</title>
        <authorList>
            <person name="Henning P.M."/>
            <person name="Roalson E.H."/>
            <person name="Mir W."/>
            <person name="McCubbin A.G."/>
            <person name="Shore J.S."/>
        </authorList>
    </citation>
    <scope>NUCLEOTIDE SEQUENCE</scope>
    <source>
        <strain evidence="2">F60SS</strain>
    </source>
</reference>
<accession>A0A9Q0JP24</accession>
<keyword evidence="3" id="KW-1185">Reference proteome</keyword>
<comment type="caution">
    <text evidence="2">The sequence shown here is derived from an EMBL/GenBank/DDBJ whole genome shotgun (WGS) entry which is preliminary data.</text>
</comment>